<feature type="region of interest" description="Disordered" evidence="5">
    <location>
        <begin position="1350"/>
        <end position="1411"/>
    </location>
</feature>
<dbReference type="SUPFAM" id="SSF53098">
    <property type="entry name" value="Ribonuclease H-like"/>
    <property type="match status" value="1"/>
</dbReference>
<feature type="region of interest" description="Disordered" evidence="5">
    <location>
        <begin position="406"/>
        <end position="444"/>
    </location>
</feature>
<organism evidence="8">
    <name type="scientific">Tanacetum cinerariifolium</name>
    <name type="common">Dalmatian daisy</name>
    <name type="synonym">Chrysanthemum cinerariifolium</name>
    <dbReference type="NCBI Taxonomy" id="118510"/>
    <lineage>
        <taxon>Eukaryota</taxon>
        <taxon>Viridiplantae</taxon>
        <taxon>Streptophyta</taxon>
        <taxon>Embryophyta</taxon>
        <taxon>Tracheophyta</taxon>
        <taxon>Spermatophyta</taxon>
        <taxon>Magnoliopsida</taxon>
        <taxon>eudicotyledons</taxon>
        <taxon>Gunneridae</taxon>
        <taxon>Pentapetalae</taxon>
        <taxon>asterids</taxon>
        <taxon>campanulids</taxon>
        <taxon>Asterales</taxon>
        <taxon>Asteraceae</taxon>
        <taxon>Asteroideae</taxon>
        <taxon>Anthemideae</taxon>
        <taxon>Anthemidinae</taxon>
        <taxon>Tanacetum</taxon>
    </lineage>
</organism>
<dbReference type="InterPro" id="IPR001584">
    <property type="entry name" value="Integrase_cat-core"/>
</dbReference>
<proteinExistence type="predicted"/>
<dbReference type="PANTHER" id="PTHR42648:SF32">
    <property type="entry name" value="RIBONUCLEASE H-LIKE DOMAIN, GAG-PRE-INTEGRASE DOMAIN PROTEIN-RELATED"/>
    <property type="match status" value="1"/>
</dbReference>
<feature type="compositionally biased region" description="Polar residues" evidence="5">
    <location>
        <begin position="406"/>
        <end position="419"/>
    </location>
</feature>
<keyword evidence="2" id="KW-0479">Metal-binding</keyword>
<feature type="compositionally biased region" description="Basic and acidic residues" evidence="5">
    <location>
        <begin position="1432"/>
        <end position="1444"/>
    </location>
</feature>
<feature type="domain" description="Integrase catalytic" evidence="7">
    <location>
        <begin position="598"/>
        <end position="759"/>
    </location>
</feature>
<dbReference type="Pfam" id="PF22936">
    <property type="entry name" value="Pol_BBD"/>
    <property type="match status" value="1"/>
</dbReference>
<comment type="caution">
    <text evidence="8">The sequence shown here is derived from an EMBL/GenBank/DDBJ whole genome shotgun (WGS) entry which is preliminary data.</text>
</comment>
<dbReference type="GO" id="GO:0015074">
    <property type="term" value="P:DNA integration"/>
    <property type="evidence" value="ECO:0007669"/>
    <property type="project" value="InterPro"/>
</dbReference>
<feature type="region of interest" description="Disordered" evidence="5">
    <location>
        <begin position="1425"/>
        <end position="1448"/>
    </location>
</feature>
<feature type="transmembrane region" description="Helical" evidence="6">
    <location>
        <begin position="1590"/>
        <end position="1614"/>
    </location>
</feature>
<feature type="transmembrane region" description="Helical" evidence="6">
    <location>
        <begin position="1621"/>
        <end position="1641"/>
    </location>
</feature>
<evidence type="ECO:0000256" key="1">
    <source>
        <dbReference type="ARBA" id="ARBA00022670"/>
    </source>
</evidence>
<dbReference type="Gene3D" id="3.30.420.10">
    <property type="entry name" value="Ribonuclease H-like superfamily/Ribonuclease H"/>
    <property type="match status" value="1"/>
</dbReference>
<dbReference type="GO" id="GO:0006508">
    <property type="term" value="P:proteolysis"/>
    <property type="evidence" value="ECO:0007669"/>
    <property type="project" value="UniProtKB-KW"/>
</dbReference>
<dbReference type="GO" id="GO:0046872">
    <property type="term" value="F:metal ion binding"/>
    <property type="evidence" value="ECO:0007669"/>
    <property type="project" value="UniProtKB-KW"/>
</dbReference>
<protein>
    <recommendedName>
        <fullName evidence="7">Integrase catalytic domain-containing protein</fullName>
    </recommendedName>
</protein>
<keyword evidence="6" id="KW-1133">Transmembrane helix</keyword>
<feature type="compositionally biased region" description="Pro residues" evidence="5">
    <location>
        <begin position="1365"/>
        <end position="1388"/>
    </location>
</feature>
<dbReference type="InterPro" id="IPR039537">
    <property type="entry name" value="Retrotran_Ty1/copia-like"/>
</dbReference>
<evidence type="ECO:0000313" key="8">
    <source>
        <dbReference type="EMBL" id="GEU94269.1"/>
    </source>
</evidence>
<name>A0A6L2PA15_TANCI</name>
<dbReference type="InterPro" id="IPR036397">
    <property type="entry name" value="RNaseH_sf"/>
</dbReference>
<feature type="compositionally biased region" description="Acidic residues" evidence="5">
    <location>
        <begin position="1350"/>
        <end position="1359"/>
    </location>
</feature>
<dbReference type="Pfam" id="PF07727">
    <property type="entry name" value="RVT_2"/>
    <property type="match status" value="1"/>
</dbReference>
<evidence type="ECO:0000256" key="5">
    <source>
        <dbReference type="SAM" id="MobiDB-lite"/>
    </source>
</evidence>
<dbReference type="InterPro" id="IPR012337">
    <property type="entry name" value="RNaseH-like_sf"/>
</dbReference>
<accession>A0A6L2PA15</accession>
<dbReference type="GO" id="GO:0008233">
    <property type="term" value="F:peptidase activity"/>
    <property type="evidence" value="ECO:0007669"/>
    <property type="project" value="UniProtKB-KW"/>
</dbReference>
<dbReference type="InterPro" id="IPR013103">
    <property type="entry name" value="RVT_2"/>
</dbReference>
<dbReference type="GO" id="GO:0003676">
    <property type="term" value="F:nucleic acid binding"/>
    <property type="evidence" value="ECO:0007669"/>
    <property type="project" value="InterPro"/>
</dbReference>
<evidence type="ECO:0000256" key="6">
    <source>
        <dbReference type="SAM" id="Phobius"/>
    </source>
</evidence>
<sequence>MTDYSLWEVILNGDSPTPTGVVDGVVQAVAPTTTEQKLANKNELKARGTLLMALLDKHQLKFNIHKDAKSLMEAIEKRRPKLDDLFKNLKIYEAEVKSSSSTSHNTHNIAFVSSQNTTSTNASSFFVSQSNSPQLDNDELKQIDANDLEEMDLKWQMAMLTMRAKSFLQRTRRNLEANGTTFIGFKMSKVECYNYHRRGHFAKEYMSHRDTRNKDTQRRNVLVESSTSNTLVKSQFDVLSYKTSLESVEARLVVYQQNENMFKEDFKLLKLDVMLRDNAIVELRKKFKKVEQERDELKLTLENFQTSSKNLSKLLERQITNKTRLGYDHQVFYSQVFTSDELTGFESDVSVPTSLVHDRYKSGEGYHAVPCHIQELLCPLKPDLVFPDASTVSEIVLNVLNVKPSTTKPTKDMSQSNRPSAPIIKDWVSDSKDESEGEPMPTQKAPSFVQTFEYVKTPRTSVKPIQVSHGMGYQKTLSLLFDVYGNPQQAFKDKGIIDSGCSRHMTGNISYLSDFKEINRGYVAFYGNPKGGKITRKGKIRTGKLDFDDVYFVKELKFNLFSVSQMCDKKNSVLFTYTKCVVLSSDFKLPDKNHMLLRVLRENNMYNVNLKNIVPSGDLTYLFAKATLDEISWVFFLATKDENSTLKTFITGIENQINHKVKIIRSDNGTEFKNHDLNQFCGMKGIKREFSVARTPQQNEVAERKNRTLIEAARTMLSDSLLPIPFWAEAVSTACYVQNKADEGFLVGYSINNKSFRVFNSRTRIVQETLHINFLENQPNVAGSGPTWMFDIDTLTQSMNYQPVVIGNQPNHNAGIQENLDSGKVRKETESDQQYVLLRLWSTSSKDPKNIDADVVFDVKENEVNAASIPVTAVGPNSTNNTNSFNVIGPSDNAVSPNFEFGGKYSFVDPSQYLDDPDMPALEDIIYSDDEEDVGAKADFSNLETSITVSPILTTRVHKDHLVTQIIGDLSSAPQTRSMARMNPGEYTKHSKILVRLKLCKRSFFNSRCKRSRNKTRLVAQGHTQEEGIDYDDVFAPVARIEAIRLVLAYASFMGFMVYVDDIIFGSTNKKLCKAFEKLMKDKFQMSSMGELTLFLGLQVKQKDNGIFISQDKYVAKILRKFGLTYGKLASTPIDNEKPLLKDPDGEDVDVHIYKLMIGSLMYLTLSRPDIMFTICACAHFQVTLKVSHLHAVKRILGISRTVVATSSTKAEYVATASCCAQVLWIQNKLLDYGKKVIITEDTIRQNLRLDDADGIDCLPNEEIFAELARMGYEKPSTKLTFYKAFFSTQWKFLIHTIVQCMSAKRNAWNEFSSSMDLVVCHKRIGKGFSGVETPLFDAMLVQQQVQDDVAEVEEDEDHEVSATPTPPSPTPTTTPPQPQQEPIPSPPYAQSAQPLSPTQQQPTQPAANSESSMNLLNTLLETSQAESQNVGEKDKNQAFKVKEDTDEAEPIEVEEVLKVVTTAKLMTEVVTTVAPINIVAQVPKASALRRRRGVVIQDPEETAATLVIMHSKRDQKGRYGLAKVKSWKMFESCRIHIITLTATQMFLLVEKKYPLTHFTLEQMLNNVRLKVEEDSEMSLELLSIRPEGFWPSILLLTVIIVSVAIVVSVILVIVDTIIGIVVVVLGAPFIFKLALVITGFSLGLMFLLRLSVFDMVAACASCAAIYHIWSLNIVGEEIKLDVGLVGSVKLKSKRFRLRMMSLKYLRGRSLCFVHEMRNNVTPPDTYSVQAMSGGVTDSYQEPRLQRTRNTIPLAERLNPLPVVTIIIECRNLERNRLITLIRPEVKAKDEIIASTWNLVNRSLTSSKLPPTRVQEKDIAEIVFRTRYGHFEFQDMPFGLISAPEIQYHPGKASVAADALSRNERAKPLRVRALVMTSNSNLSPKIHKAQVESLKKENVKDKNLYGMDKEFENCLDGTLYIRRKSWLSRLSRVHSTFHVSKLKKCMAKEPLAIPLDEIQVDDKLNFIEKPVEIMDREVKRLKQSRISIFKVRWNSKRGPEFTWEHEDQMQKN</sequence>
<reference evidence="8" key="1">
    <citation type="journal article" date="2019" name="Sci. Rep.">
        <title>Draft genome of Tanacetum cinerariifolium, the natural source of mosquito coil.</title>
        <authorList>
            <person name="Yamashiro T."/>
            <person name="Shiraishi A."/>
            <person name="Satake H."/>
            <person name="Nakayama K."/>
        </authorList>
    </citation>
    <scope>NUCLEOTIDE SEQUENCE</scope>
</reference>
<feature type="compositionally biased region" description="Low complexity" evidence="5">
    <location>
        <begin position="1390"/>
        <end position="1408"/>
    </location>
</feature>
<evidence type="ECO:0000259" key="7">
    <source>
        <dbReference type="PROSITE" id="PS50994"/>
    </source>
</evidence>
<evidence type="ECO:0000256" key="3">
    <source>
        <dbReference type="ARBA" id="ARBA00022801"/>
    </source>
</evidence>
<keyword evidence="4" id="KW-0175">Coiled coil</keyword>
<keyword evidence="6" id="KW-0472">Membrane</keyword>
<keyword evidence="6" id="KW-0812">Transmembrane</keyword>
<feature type="coiled-coil region" evidence="4">
    <location>
        <begin position="280"/>
        <end position="307"/>
    </location>
</feature>
<keyword evidence="3" id="KW-0378">Hydrolase</keyword>
<dbReference type="EMBL" id="BKCJ010011036">
    <property type="protein sequence ID" value="GEU94269.1"/>
    <property type="molecule type" value="Genomic_DNA"/>
</dbReference>
<dbReference type="PANTHER" id="PTHR42648">
    <property type="entry name" value="TRANSPOSASE, PUTATIVE-RELATED"/>
    <property type="match status" value="1"/>
</dbReference>
<dbReference type="InterPro" id="IPR054722">
    <property type="entry name" value="PolX-like_BBD"/>
</dbReference>
<keyword evidence="1" id="KW-0645">Protease</keyword>
<dbReference type="PROSITE" id="PS50994">
    <property type="entry name" value="INTEGRASE"/>
    <property type="match status" value="1"/>
</dbReference>
<evidence type="ECO:0000256" key="4">
    <source>
        <dbReference type="SAM" id="Coils"/>
    </source>
</evidence>
<evidence type="ECO:0000256" key="2">
    <source>
        <dbReference type="ARBA" id="ARBA00022723"/>
    </source>
</evidence>
<gene>
    <name evidence="8" type="ORF">Tci_066247</name>
</gene>